<feature type="binding site" evidence="1">
    <location>
        <position position="154"/>
    </location>
    <ligand>
        <name>Zn(2+)</name>
        <dbReference type="ChEBI" id="CHEBI:29105"/>
    </ligand>
</feature>
<dbReference type="InterPro" id="IPR007822">
    <property type="entry name" value="LANC-like"/>
</dbReference>
<dbReference type="PRINTS" id="PR01955">
    <property type="entry name" value="LANCFRANKIA"/>
</dbReference>
<comment type="caution">
    <text evidence="2">The sequence shown here is derived from an EMBL/GenBank/DDBJ whole genome shotgun (WGS) entry which is preliminary data.</text>
</comment>
<evidence type="ECO:0000313" key="3">
    <source>
        <dbReference type="Proteomes" id="UP000646523"/>
    </source>
</evidence>
<sequence>MPAEGGLAEADYDLINGLCGVAAHLTMAAQYSAGAATLLERVMQRLTDWTCQPSPGGLWTPAHRVLGKDHGLHPELRSGYLNLGVAHGIAGPLSLACLVQLTGRADLDLRPLITSLAECLCASIVLSNEGLDVPYHVLPSGVHRPERPTRTAWCYGNPGAARALQLAARACARPDWEETAVAILHAALGRDTGSRGIPSPNFCHGKAGLIHLLHRFTRDASRSDPALIEHLNRELDELLDMHDPSAPYGFREVDLQGRAQDNPGFLEGAAGVAAVLAAFGSDEPMMWERAVVTA</sequence>
<dbReference type="RefSeq" id="WP_189123226.1">
    <property type="nucleotide sequence ID" value="NZ_BMNH01000003.1"/>
</dbReference>
<name>A0A918DHP1_9ACTN</name>
<dbReference type="EMBL" id="BMNH01000003">
    <property type="protein sequence ID" value="GGO64694.1"/>
    <property type="molecule type" value="Genomic_DNA"/>
</dbReference>
<evidence type="ECO:0008006" key="4">
    <source>
        <dbReference type="Google" id="ProtNLM"/>
    </source>
</evidence>
<feature type="binding site" evidence="1">
    <location>
        <position position="203"/>
    </location>
    <ligand>
        <name>Zn(2+)</name>
        <dbReference type="ChEBI" id="CHEBI:29105"/>
    </ligand>
</feature>
<dbReference type="PRINTS" id="PR01950">
    <property type="entry name" value="LANCSUPER"/>
</dbReference>
<gene>
    <name evidence="2" type="ORF">GCM10012289_14640</name>
</gene>
<dbReference type="SUPFAM" id="SSF158745">
    <property type="entry name" value="LanC-like"/>
    <property type="match status" value="1"/>
</dbReference>
<evidence type="ECO:0000313" key="2">
    <source>
        <dbReference type="EMBL" id="GGO64694.1"/>
    </source>
</evidence>
<evidence type="ECO:0000256" key="1">
    <source>
        <dbReference type="PIRSR" id="PIRSR607822-1"/>
    </source>
</evidence>
<dbReference type="AlphaFoldDB" id="A0A918DHP1"/>
<reference evidence="2" key="2">
    <citation type="submission" date="2020-09" db="EMBL/GenBank/DDBJ databases">
        <authorList>
            <person name="Sun Q."/>
            <person name="Zhou Y."/>
        </authorList>
    </citation>
    <scope>NUCLEOTIDE SEQUENCE</scope>
    <source>
        <strain evidence="2">CGMCC 4.7368</strain>
    </source>
</reference>
<reference evidence="2" key="1">
    <citation type="journal article" date="2014" name="Int. J. Syst. Evol. Microbiol.">
        <title>Complete genome sequence of Corynebacterium casei LMG S-19264T (=DSM 44701T), isolated from a smear-ripened cheese.</title>
        <authorList>
            <consortium name="US DOE Joint Genome Institute (JGI-PGF)"/>
            <person name="Walter F."/>
            <person name="Albersmeier A."/>
            <person name="Kalinowski J."/>
            <person name="Ruckert C."/>
        </authorList>
    </citation>
    <scope>NUCLEOTIDE SEQUENCE</scope>
    <source>
        <strain evidence="2">CGMCC 4.7368</strain>
    </source>
</reference>
<keyword evidence="3" id="KW-1185">Reference proteome</keyword>
<dbReference type="GO" id="GO:0046872">
    <property type="term" value="F:metal ion binding"/>
    <property type="evidence" value="ECO:0007669"/>
    <property type="project" value="UniProtKB-KW"/>
</dbReference>
<dbReference type="SMART" id="SM01260">
    <property type="entry name" value="LANC_like"/>
    <property type="match status" value="1"/>
</dbReference>
<dbReference type="Gene3D" id="1.50.10.20">
    <property type="match status" value="1"/>
</dbReference>
<keyword evidence="1" id="KW-0862">Zinc</keyword>
<dbReference type="GO" id="GO:0031179">
    <property type="term" value="P:peptide modification"/>
    <property type="evidence" value="ECO:0007669"/>
    <property type="project" value="InterPro"/>
</dbReference>
<keyword evidence="1" id="KW-0479">Metal-binding</keyword>
<organism evidence="2 3">
    <name type="scientific">Nonomuraea cavernae</name>
    <dbReference type="NCBI Taxonomy" id="2045107"/>
    <lineage>
        <taxon>Bacteria</taxon>
        <taxon>Bacillati</taxon>
        <taxon>Actinomycetota</taxon>
        <taxon>Actinomycetes</taxon>
        <taxon>Streptosporangiales</taxon>
        <taxon>Streptosporangiaceae</taxon>
        <taxon>Nonomuraea</taxon>
    </lineage>
</organism>
<accession>A0A918DHP1</accession>
<protein>
    <recommendedName>
        <fullName evidence="4">Lanthionine synthetase C family protein</fullName>
    </recommendedName>
</protein>
<dbReference type="Proteomes" id="UP000646523">
    <property type="component" value="Unassembled WGS sequence"/>
</dbReference>
<feature type="binding site" evidence="1">
    <location>
        <position position="204"/>
    </location>
    <ligand>
        <name>Zn(2+)</name>
        <dbReference type="ChEBI" id="CHEBI:29105"/>
    </ligand>
</feature>
<dbReference type="Pfam" id="PF05147">
    <property type="entry name" value="LANC_like"/>
    <property type="match status" value="1"/>
</dbReference>
<proteinExistence type="predicted"/>